<dbReference type="SUPFAM" id="SSF74731">
    <property type="entry name" value="Ribosomal protein L20"/>
    <property type="match status" value="1"/>
</dbReference>
<organism evidence="6">
    <name type="scientific">marine metagenome</name>
    <dbReference type="NCBI Taxonomy" id="408172"/>
    <lineage>
        <taxon>unclassified sequences</taxon>
        <taxon>metagenomes</taxon>
        <taxon>ecological metagenomes</taxon>
    </lineage>
</organism>
<dbReference type="FunFam" id="1.10.1900.20:FF:000001">
    <property type="entry name" value="50S ribosomal protein L20"/>
    <property type="match status" value="1"/>
</dbReference>
<evidence type="ECO:0000256" key="2">
    <source>
        <dbReference type="ARBA" id="ARBA00022730"/>
    </source>
</evidence>
<dbReference type="GO" id="GO:0005840">
    <property type="term" value="C:ribosome"/>
    <property type="evidence" value="ECO:0007669"/>
    <property type="project" value="UniProtKB-KW"/>
</dbReference>
<dbReference type="Gene3D" id="6.10.160.10">
    <property type="match status" value="1"/>
</dbReference>
<evidence type="ECO:0000256" key="3">
    <source>
        <dbReference type="ARBA" id="ARBA00022884"/>
    </source>
</evidence>
<evidence type="ECO:0000256" key="1">
    <source>
        <dbReference type="ARBA" id="ARBA00007698"/>
    </source>
</evidence>
<dbReference type="EMBL" id="UINC01001276">
    <property type="protein sequence ID" value="SUZ76382.1"/>
    <property type="molecule type" value="Genomic_DNA"/>
</dbReference>
<dbReference type="InterPro" id="IPR035566">
    <property type="entry name" value="Ribosomal_protein_bL20_C"/>
</dbReference>
<dbReference type="CDD" id="cd07026">
    <property type="entry name" value="Ribosomal_L20"/>
    <property type="match status" value="1"/>
</dbReference>
<protein>
    <recommendedName>
        <fullName evidence="7">50S ribosomal protein L20</fullName>
    </recommendedName>
</protein>
<evidence type="ECO:0000256" key="5">
    <source>
        <dbReference type="ARBA" id="ARBA00023274"/>
    </source>
</evidence>
<keyword evidence="5" id="KW-0687">Ribonucleoprotein</keyword>
<dbReference type="GO" id="GO:0003735">
    <property type="term" value="F:structural constituent of ribosome"/>
    <property type="evidence" value="ECO:0007669"/>
    <property type="project" value="InterPro"/>
</dbReference>
<dbReference type="GO" id="GO:1990904">
    <property type="term" value="C:ribonucleoprotein complex"/>
    <property type="evidence" value="ECO:0007669"/>
    <property type="project" value="UniProtKB-KW"/>
</dbReference>
<gene>
    <name evidence="6" type="ORF">METZ01_LOCUS29236</name>
</gene>
<evidence type="ECO:0000313" key="6">
    <source>
        <dbReference type="EMBL" id="SUZ76382.1"/>
    </source>
</evidence>
<keyword evidence="4" id="KW-0689">Ribosomal protein</keyword>
<keyword evidence="2" id="KW-0699">rRNA-binding</keyword>
<reference evidence="6" key="1">
    <citation type="submission" date="2018-05" db="EMBL/GenBank/DDBJ databases">
        <authorList>
            <person name="Lanie J.A."/>
            <person name="Ng W.-L."/>
            <person name="Kazmierczak K.M."/>
            <person name="Andrzejewski T.M."/>
            <person name="Davidsen T.M."/>
            <person name="Wayne K.J."/>
            <person name="Tettelin H."/>
            <person name="Glass J.I."/>
            <person name="Rusch D."/>
            <person name="Podicherti R."/>
            <person name="Tsui H.-C.T."/>
            <person name="Winkler M.E."/>
        </authorList>
    </citation>
    <scope>NUCLEOTIDE SEQUENCE</scope>
</reference>
<dbReference type="PRINTS" id="PR00062">
    <property type="entry name" value="RIBOSOMALL20"/>
</dbReference>
<dbReference type="HAMAP" id="MF_00382">
    <property type="entry name" value="Ribosomal_bL20"/>
    <property type="match status" value="1"/>
</dbReference>
<dbReference type="InterPro" id="IPR005813">
    <property type="entry name" value="Ribosomal_bL20"/>
</dbReference>
<dbReference type="InterPro" id="IPR049946">
    <property type="entry name" value="RIBOSOMAL_L20_CS"/>
</dbReference>
<dbReference type="GO" id="GO:0019843">
    <property type="term" value="F:rRNA binding"/>
    <property type="evidence" value="ECO:0007669"/>
    <property type="project" value="UniProtKB-KW"/>
</dbReference>
<evidence type="ECO:0008006" key="7">
    <source>
        <dbReference type="Google" id="ProtNLM"/>
    </source>
</evidence>
<dbReference type="NCBIfam" id="TIGR01032">
    <property type="entry name" value="rplT_bact"/>
    <property type="match status" value="1"/>
</dbReference>
<sequence>MPRVSSAVARNKRKKKVLKAAKGYFGGRKNLYRTAKDAVEKGWEHAYRDRRKKKRNFRRLWIARINAAVREHDLSYSRFINGLKQAGVELDRKALADLAVHNPEAFGHVVDRAKAGLAAKT</sequence>
<dbReference type="PANTHER" id="PTHR10986">
    <property type="entry name" value="39S RIBOSOMAL PROTEIN L20"/>
    <property type="match status" value="1"/>
</dbReference>
<dbReference type="Gene3D" id="1.10.1900.20">
    <property type="entry name" value="Ribosomal protein L20"/>
    <property type="match status" value="1"/>
</dbReference>
<evidence type="ECO:0000256" key="4">
    <source>
        <dbReference type="ARBA" id="ARBA00022980"/>
    </source>
</evidence>
<dbReference type="PROSITE" id="PS00937">
    <property type="entry name" value="RIBOSOMAL_L20"/>
    <property type="match status" value="1"/>
</dbReference>
<keyword evidence="3" id="KW-0694">RNA-binding</keyword>
<name>A0A381QAN2_9ZZZZ</name>
<comment type="similarity">
    <text evidence="1">Belongs to the bacterial ribosomal protein bL20 family.</text>
</comment>
<dbReference type="GO" id="GO:0006412">
    <property type="term" value="P:translation"/>
    <property type="evidence" value="ECO:0007669"/>
    <property type="project" value="InterPro"/>
</dbReference>
<dbReference type="Pfam" id="PF00453">
    <property type="entry name" value="Ribosomal_L20"/>
    <property type="match status" value="1"/>
</dbReference>
<dbReference type="AlphaFoldDB" id="A0A381QAN2"/>
<proteinExistence type="inferred from homology"/>
<accession>A0A381QAN2</accession>